<keyword evidence="2" id="KW-0812">Transmembrane</keyword>
<proteinExistence type="predicted"/>
<keyword evidence="2" id="KW-0472">Membrane</keyword>
<dbReference type="OrthoDB" id="416496at2759"/>
<feature type="region of interest" description="Disordered" evidence="1">
    <location>
        <begin position="92"/>
        <end position="148"/>
    </location>
</feature>
<evidence type="ECO:0000256" key="1">
    <source>
        <dbReference type="SAM" id="MobiDB-lite"/>
    </source>
</evidence>
<dbReference type="InterPro" id="IPR050508">
    <property type="entry name" value="Methyltransf_Superfamily"/>
</dbReference>
<dbReference type="KEGG" id="ptkz:JDV02_008544"/>
<sequence>MYRASWVWLWLHHGSDISGRPHLRNCLDACSCRREFFGREIFEDSVTHPFPPVRVPHNDTTKDERWGNEAPMIRNTCGIARTGSCRAKQWQRYASSSRSASRQPPPKPRQPAKQQQQQNAPRVVRPYKPTARTSASSTPPPPPHPPPDTLLTLWRRSWLPLTGAAILAGFLGFYIFGTAVASWNSCPCGGHHDGGPCHDESATPTGRPPALTGENAEQFDKELNMGEWWMGITKLRKKLAQHAKGHVLELAMGTGRNLEYYDWEPLTAIAKGAAQPSPRADGMPRGITSFTGLDISVDMLDVARKRFVKAVPPVSSFAPVVTASNMADHVGGQLSFLNDRLRLINSDAHHPLPPPAVATRERKYDTIIQTFGLCSVSDPVAVLVNLAKAVKPGSGRIILLEHGKGWYGLVNGLLDKNAGNHFQKYGCWWNRDIEALVDEAVRQTPGLEIVKLDRPNVLQMGTLVWVELRVNSSS</sequence>
<gene>
    <name evidence="3" type="ORF">JDV02_008544</name>
</gene>
<dbReference type="Gene3D" id="3.40.50.150">
    <property type="entry name" value="Vaccinia Virus protein VP39"/>
    <property type="match status" value="1"/>
</dbReference>
<evidence type="ECO:0008006" key="5">
    <source>
        <dbReference type="Google" id="ProtNLM"/>
    </source>
</evidence>
<evidence type="ECO:0000256" key="2">
    <source>
        <dbReference type="SAM" id="Phobius"/>
    </source>
</evidence>
<keyword evidence="4" id="KW-1185">Reference proteome</keyword>
<reference evidence="3" key="1">
    <citation type="submission" date="2021-11" db="EMBL/GenBank/DDBJ databases">
        <title>Purpureocillium_takamizusanense_genome.</title>
        <authorList>
            <person name="Nguyen N.-H."/>
        </authorList>
    </citation>
    <scope>NUCLEOTIDE SEQUENCE</scope>
    <source>
        <strain evidence="3">PT3</strain>
    </source>
</reference>
<dbReference type="SUPFAM" id="SSF53335">
    <property type="entry name" value="S-adenosyl-L-methionine-dependent methyltransferases"/>
    <property type="match status" value="1"/>
</dbReference>
<dbReference type="Proteomes" id="UP000829364">
    <property type="component" value="Chromosome 8"/>
</dbReference>
<dbReference type="RefSeq" id="XP_047846160.1">
    <property type="nucleotide sequence ID" value="XM_047990154.1"/>
</dbReference>
<dbReference type="PANTHER" id="PTHR42912">
    <property type="entry name" value="METHYLTRANSFERASE"/>
    <property type="match status" value="1"/>
</dbReference>
<dbReference type="GO" id="GO:0008168">
    <property type="term" value="F:methyltransferase activity"/>
    <property type="evidence" value="ECO:0007669"/>
    <property type="project" value="TreeGrafter"/>
</dbReference>
<protein>
    <recommendedName>
        <fullName evidence="5">Ubiquinone/menaquinone biosynthesis-related protein</fullName>
    </recommendedName>
</protein>
<evidence type="ECO:0000313" key="4">
    <source>
        <dbReference type="Proteomes" id="UP000829364"/>
    </source>
</evidence>
<dbReference type="PANTHER" id="PTHR42912:SF83">
    <property type="entry name" value="METHYLTRANSFERASE TYPE 11 DOMAIN-CONTAINING PROTEIN"/>
    <property type="match status" value="1"/>
</dbReference>
<organism evidence="3 4">
    <name type="scientific">Purpureocillium takamizusanense</name>
    <dbReference type="NCBI Taxonomy" id="2060973"/>
    <lineage>
        <taxon>Eukaryota</taxon>
        <taxon>Fungi</taxon>
        <taxon>Dikarya</taxon>
        <taxon>Ascomycota</taxon>
        <taxon>Pezizomycotina</taxon>
        <taxon>Sordariomycetes</taxon>
        <taxon>Hypocreomycetidae</taxon>
        <taxon>Hypocreales</taxon>
        <taxon>Ophiocordycipitaceae</taxon>
        <taxon>Purpureocillium</taxon>
    </lineage>
</organism>
<dbReference type="AlphaFoldDB" id="A0A9Q8QQ16"/>
<accession>A0A9Q8QQ16</accession>
<feature type="transmembrane region" description="Helical" evidence="2">
    <location>
        <begin position="158"/>
        <end position="177"/>
    </location>
</feature>
<dbReference type="InterPro" id="IPR029063">
    <property type="entry name" value="SAM-dependent_MTases_sf"/>
</dbReference>
<keyword evidence="2" id="KW-1133">Transmembrane helix</keyword>
<feature type="compositionally biased region" description="Pro residues" evidence="1">
    <location>
        <begin position="138"/>
        <end position="148"/>
    </location>
</feature>
<dbReference type="EMBL" id="CP086361">
    <property type="protein sequence ID" value="UNI22679.1"/>
    <property type="molecule type" value="Genomic_DNA"/>
</dbReference>
<evidence type="ECO:0000313" key="3">
    <source>
        <dbReference type="EMBL" id="UNI22679.1"/>
    </source>
</evidence>
<dbReference type="GeneID" id="72070490"/>
<feature type="compositionally biased region" description="Low complexity" evidence="1">
    <location>
        <begin position="111"/>
        <end position="137"/>
    </location>
</feature>
<name>A0A9Q8QQ16_9HYPO</name>